<dbReference type="EMBL" id="JBBNAF010000011">
    <property type="protein sequence ID" value="KAK9099023.1"/>
    <property type="molecule type" value="Genomic_DNA"/>
</dbReference>
<evidence type="ECO:0000313" key="3">
    <source>
        <dbReference type="Proteomes" id="UP001420932"/>
    </source>
</evidence>
<evidence type="ECO:0000256" key="1">
    <source>
        <dbReference type="SAM" id="MobiDB-lite"/>
    </source>
</evidence>
<sequence length="134" mass="14604">MIARGGSQGEAFESSKGSLGNEEIEEDVYLVDVPPSLRNYHQSSMDSFSPSTSFLSSKFETFSQISDLSYRNKSVCHGPPIPRLITKSHNIIVSVRGYQNYSNGLDHDPPRLRQLAIVTCHDVVGGGLLCVAGC</sequence>
<protein>
    <submittedName>
        <fullName evidence="2">Uncharacterized protein</fullName>
    </submittedName>
</protein>
<dbReference type="AlphaFoldDB" id="A0AAP0EZX1"/>
<proteinExistence type="predicted"/>
<accession>A0AAP0EZX1</accession>
<name>A0AAP0EZX1_9MAGN</name>
<gene>
    <name evidence="2" type="ORF">Syun_026068</name>
</gene>
<keyword evidence="3" id="KW-1185">Reference proteome</keyword>
<dbReference type="Proteomes" id="UP001420932">
    <property type="component" value="Unassembled WGS sequence"/>
</dbReference>
<comment type="caution">
    <text evidence="2">The sequence shown here is derived from an EMBL/GenBank/DDBJ whole genome shotgun (WGS) entry which is preliminary data.</text>
</comment>
<feature type="region of interest" description="Disordered" evidence="1">
    <location>
        <begin position="1"/>
        <end position="20"/>
    </location>
</feature>
<reference evidence="2 3" key="1">
    <citation type="submission" date="2024-01" db="EMBL/GenBank/DDBJ databases">
        <title>Genome assemblies of Stephania.</title>
        <authorList>
            <person name="Yang L."/>
        </authorList>
    </citation>
    <scope>NUCLEOTIDE SEQUENCE [LARGE SCALE GENOMIC DNA]</scope>
    <source>
        <strain evidence="2">YNDBR</strain>
        <tissue evidence="2">Leaf</tissue>
    </source>
</reference>
<organism evidence="2 3">
    <name type="scientific">Stephania yunnanensis</name>
    <dbReference type="NCBI Taxonomy" id="152371"/>
    <lineage>
        <taxon>Eukaryota</taxon>
        <taxon>Viridiplantae</taxon>
        <taxon>Streptophyta</taxon>
        <taxon>Embryophyta</taxon>
        <taxon>Tracheophyta</taxon>
        <taxon>Spermatophyta</taxon>
        <taxon>Magnoliopsida</taxon>
        <taxon>Ranunculales</taxon>
        <taxon>Menispermaceae</taxon>
        <taxon>Menispermoideae</taxon>
        <taxon>Cissampelideae</taxon>
        <taxon>Stephania</taxon>
    </lineage>
</organism>
<evidence type="ECO:0000313" key="2">
    <source>
        <dbReference type="EMBL" id="KAK9099023.1"/>
    </source>
</evidence>